<comment type="caution">
    <text evidence="1">The sequence shown here is derived from an EMBL/GenBank/DDBJ whole genome shotgun (WGS) entry which is preliminary data.</text>
</comment>
<name>A0A4Y2ULN4_ARAVE</name>
<accession>A0A4Y2ULN4</accession>
<proteinExistence type="predicted"/>
<sequence>MVKVTICIKQCLWKPSGESQEGAKYLNTQFLNQWKGSSEAIHLFFGFLHLRISLPRFLSVGTCEKHRPLIHLGDDNATEVCDTYRHSKSKMSYIKNSIGFKSTSLLYPFTSPTDAKLPMPKRQDGC</sequence>
<dbReference type="EMBL" id="BGPR01037526">
    <property type="protein sequence ID" value="GBO13142.1"/>
    <property type="molecule type" value="Genomic_DNA"/>
</dbReference>
<dbReference type="Proteomes" id="UP000499080">
    <property type="component" value="Unassembled WGS sequence"/>
</dbReference>
<gene>
    <name evidence="1" type="ORF">AVEN_219605_1</name>
</gene>
<dbReference type="AlphaFoldDB" id="A0A4Y2ULN4"/>
<protein>
    <submittedName>
        <fullName evidence="1">Uncharacterized protein</fullName>
    </submittedName>
</protein>
<organism evidence="1 2">
    <name type="scientific">Araneus ventricosus</name>
    <name type="common">Orbweaver spider</name>
    <name type="synonym">Epeira ventricosa</name>
    <dbReference type="NCBI Taxonomy" id="182803"/>
    <lineage>
        <taxon>Eukaryota</taxon>
        <taxon>Metazoa</taxon>
        <taxon>Ecdysozoa</taxon>
        <taxon>Arthropoda</taxon>
        <taxon>Chelicerata</taxon>
        <taxon>Arachnida</taxon>
        <taxon>Araneae</taxon>
        <taxon>Araneomorphae</taxon>
        <taxon>Entelegynae</taxon>
        <taxon>Araneoidea</taxon>
        <taxon>Araneidae</taxon>
        <taxon>Araneus</taxon>
    </lineage>
</organism>
<keyword evidence="2" id="KW-1185">Reference proteome</keyword>
<reference evidence="1 2" key="1">
    <citation type="journal article" date="2019" name="Sci. Rep.">
        <title>Orb-weaving spider Araneus ventricosus genome elucidates the spidroin gene catalogue.</title>
        <authorList>
            <person name="Kono N."/>
            <person name="Nakamura H."/>
            <person name="Ohtoshi R."/>
            <person name="Moran D.A.P."/>
            <person name="Shinohara A."/>
            <person name="Yoshida Y."/>
            <person name="Fujiwara M."/>
            <person name="Mori M."/>
            <person name="Tomita M."/>
            <person name="Arakawa K."/>
        </authorList>
    </citation>
    <scope>NUCLEOTIDE SEQUENCE [LARGE SCALE GENOMIC DNA]</scope>
</reference>
<evidence type="ECO:0000313" key="1">
    <source>
        <dbReference type="EMBL" id="GBO13142.1"/>
    </source>
</evidence>
<evidence type="ECO:0000313" key="2">
    <source>
        <dbReference type="Proteomes" id="UP000499080"/>
    </source>
</evidence>